<dbReference type="SUPFAM" id="SSF48403">
    <property type="entry name" value="Ankyrin repeat"/>
    <property type="match status" value="1"/>
</dbReference>
<evidence type="ECO:0000256" key="4">
    <source>
        <dbReference type="ARBA" id="ARBA00022722"/>
    </source>
</evidence>
<dbReference type="GO" id="GO:0005737">
    <property type="term" value="C:cytoplasm"/>
    <property type="evidence" value="ECO:0007669"/>
    <property type="project" value="UniProtKB-SubCell"/>
</dbReference>
<dbReference type="Gene3D" id="1.25.40.20">
    <property type="entry name" value="Ankyrin repeat-containing domain"/>
    <property type="match status" value="1"/>
</dbReference>
<dbReference type="PANTHER" id="PTHR16036">
    <property type="entry name" value="ANKYRIN REPEAT AND ZINC FINGER DOMAIN-CONTAINING PROTEIN 1"/>
    <property type="match status" value="1"/>
</dbReference>
<dbReference type="PROSITE" id="PS50088">
    <property type="entry name" value="ANK_REPEAT"/>
    <property type="match status" value="1"/>
</dbReference>
<organism evidence="18 19">
    <name type="scientific">Nezara viridula</name>
    <name type="common">Southern green stink bug</name>
    <name type="synonym">Cimex viridulus</name>
    <dbReference type="NCBI Taxonomy" id="85310"/>
    <lineage>
        <taxon>Eukaryota</taxon>
        <taxon>Metazoa</taxon>
        <taxon>Ecdysozoa</taxon>
        <taxon>Arthropoda</taxon>
        <taxon>Hexapoda</taxon>
        <taxon>Insecta</taxon>
        <taxon>Pterygota</taxon>
        <taxon>Neoptera</taxon>
        <taxon>Paraneoptera</taxon>
        <taxon>Hemiptera</taxon>
        <taxon>Heteroptera</taxon>
        <taxon>Panheteroptera</taxon>
        <taxon>Pentatomomorpha</taxon>
        <taxon>Pentatomoidea</taxon>
        <taxon>Pentatomidae</taxon>
        <taxon>Pentatominae</taxon>
        <taxon>Nezara</taxon>
    </lineage>
</organism>
<keyword evidence="7 14" id="KW-0255">Endonuclease</keyword>
<proteinExistence type="inferred from homology"/>
<dbReference type="PROSITE" id="PS52044">
    <property type="entry name" value="VLRF1"/>
    <property type="match status" value="1"/>
</dbReference>
<accession>A0A9P0MKM4</accession>
<evidence type="ECO:0000256" key="11">
    <source>
        <dbReference type="ARBA" id="ARBA00023043"/>
    </source>
</evidence>
<keyword evidence="4 14" id="KW-0540">Nuclease</keyword>
<dbReference type="InterPro" id="IPR002110">
    <property type="entry name" value="Ankyrin_rpt"/>
</dbReference>
<feature type="compositionally biased region" description="Basic residues" evidence="16">
    <location>
        <begin position="433"/>
        <end position="445"/>
    </location>
</feature>
<feature type="domain" description="VLRF1" evidence="17">
    <location>
        <begin position="188"/>
        <end position="330"/>
    </location>
</feature>
<dbReference type="PANTHER" id="PTHR16036:SF2">
    <property type="entry name" value="TRNA ENDONUCLEASE ANKZF1"/>
    <property type="match status" value="1"/>
</dbReference>
<feature type="compositionally biased region" description="Basic and acidic residues" evidence="16">
    <location>
        <begin position="373"/>
        <end position="387"/>
    </location>
</feature>
<keyword evidence="10" id="KW-0862">Zinc</keyword>
<evidence type="ECO:0000256" key="12">
    <source>
        <dbReference type="ARBA" id="ARBA00023054"/>
    </source>
</evidence>
<feature type="region of interest" description="Disordered" evidence="16">
    <location>
        <begin position="349"/>
        <end position="387"/>
    </location>
</feature>
<comment type="similarity">
    <text evidence="2 14">Belongs to the ANKZF1/VMS1 family.</text>
</comment>
<dbReference type="OrthoDB" id="429841at2759"/>
<evidence type="ECO:0000256" key="6">
    <source>
        <dbReference type="ARBA" id="ARBA00022737"/>
    </source>
</evidence>
<name>A0A9P0MKM4_NEZVI</name>
<comment type="subcellular location">
    <subcellularLocation>
        <location evidence="1">Cytoplasm</location>
    </subcellularLocation>
</comment>
<dbReference type="GO" id="GO:0008270">
    <property type="term" value="F:zinc ion binding"/>
    <property type="evidence" value="ECO:0007669"/>
    <property type="project" value="UniProtKB-KW"/>
</dbReference>
<evidence type="ECO:0000256" key="15">
    <source>
        <dbReference type="SAM" id="Coils"/>
    </source>
</evidence>
<dbReference type="Pfam" id="PF18826">
    <property type="entry name" value="bVLRF1"/>
    <property type="match status" value="1"/>
</dbReference>
<evidence type="ECO:0000256" key="5">
    <source>
        <dbReference type="ARBA" id="ARBA00022723"/>
    </source>
</evidence>
<feature type="region of interest" description="Disordered" evidence="16">
    <location>
        <begin position="110"/>
        <end position="132"/>
    </location>
</feature>
<dbReference type="EMBL" id="OV725079">
    <property type="protein sequence ID" value="CAH1397554.1"/>
    <property type="molecule type" value="Genomic_DNA"/>
</dbReference>
<evidence type="ECO:0000259" key="17">
    <source>
        <dbReference type="PROSITE" id="PS52044"/>
    </source>
</evidence>
<feature type="region of interest" description="Disordered" evidence="16">
    <location>
        <begin position="224"/>
        <end position="245"/>
    </location>
</feature>
<dbReference type="InterPro" id="IPR041175">
    <property type="entry name" value="VLRF1/Vms1"/>
</dbReference>
<dbReference type="Pfam" id="PF13857">
    <property type="entry name" value="Ank_5"/>
    <property type="match status" value="1"/>
</dbReference>
<evidence type="ECO:0000256" key="16">
    <source>
        <dbReference type="SAM" id="MobiDB-lite"/>
    </source>
</evidence>
<evidence type="ECO:0000256" key="13">
    <source>
        <dbReference type="PROSITE-ProRule" id="PRU00023"/>
    </source>
</evidence>
<evidence type="ECO:0000256" key="1">
    <source>
        <dbReference type="ARBA" id="ARBA00004496"/>
    </source>
</evidence>
<evidence type="ECO:0000256" key="9">
    <source>
        <dbReference type="ARBA" id="ARBA00022801"/>
    </source>
</evidence>
<dbReference type="InterPro" id="IPR047139">
    <property type="entry name" value="ANKZ1/VMS1"/>
</dbReference>
<evidence type="ECO:0000256" key="3">
    <source>
        <dbReference type="ARBA" id="ARBA00022490"/>
    </source>
</evidence>
<dbReference type="Pfam" id="PF18716">
    <property type="entry name" value="VATC"/>
    <property type="match status" value="1"/>
</dbReference>
<protein>
    <recommendedName>
        <fullName evidence="17">VLRF1 domain-containing protein</fullName>
    </recommendedName>
</protein>
<evidence type="ECO:0000256" key="2">
    <source>
        <dbReference type="ARBA" id="ARBA00009262"/>
    </source>
</evidence>
<reference evidence="18" key="1">
    <citation type="submission" date="2022-01" db="EMBL/GenBank/DDBJ databases">
        <authorList>
            <person name="King R."/>
        </authorList>
    </citation>
    <scope>NUCLEOTIDE SEQUENCE</scope>
</reference>
<keyword evidence="6" id="KW-0677">Repeat</keyword>
<dbReference type="PROSITE" id="PS50297">
    <property type="entry name" value="ANK_REP_REGION"/>
    <property type="match status" value="1"/>
</dbReference>
<evidence type="ECO:0000256" key="14">
    <source>
        <dbReference type="PROSITE-ProRule" id="PRU01389"/>
    </source>
</evidence>
<dbReference type="Proteomes" id="UP001152798">
    <property type="component" value="Chromosome 3"/>
</dbReference>
<sequence length="689" mass="77692">MDTKTCFVYNTNEFSSFLEGITVSPLMKCRPSSDPVPISGVSELSAAHLLNDLAISDTLYCSYCSAGFLDKHQQRAHYKLDWHRYNLKQHLAQRKTISEDKFAQLADDVSSISGSESESDTETDLSSTDVESSKEDALITHLIARRSRVLFNNGSGQVISVHRCLLLNKKEEAASDDHLVDLIKKLPNRTTWLIVMMGGGHFAAALFKGTEAVLHKTFHSYTVRSKQGGSQSSKDGKGSHAKSAGASLRRYNEQSHLQHIQDLMKAWAPDIVKCDMIFYRAVGRGNTGILFGGPHPPLLRSDPRVRTIPFPTRRATFNEVKRVHDLLSSAFIYDSNEMFRTTFSPPVKENIEPSEKKWTKCTDSSPKGSPRKNNIDRAKERPSPVRELPDIVQQLAAISTSGSEGDLAFVDEELSFVDSLKEYDDTVPQHVKDRIKKGKPKKKKREVPEDDKEVVREDVQELWNAIHSSCLEGDFEKLKGSLENKKPSITSEELSTALNQKNILGETILHSMSAAGKGDAVRLLMLYGADPNIRDKKTQTPYDHATDKSTRNVFRRFRGDYPEMYDYSKTHIPDALTEELEAEIAEKKKLAKKAKRQKDKERRIAAETNKREDDEKKRFLKLSDREKRALAAERRVLSAGGRQGVIASSRCYDCATDITGKVPFEYSDKRFCSMACLKKHRAKEKKQQT</sequence>
<keyword evidence="8" id="KW-0863">Zinc-finger</keyword>
<keyword evidence="11 13" id="KW-0040">ANK repeat</keyword>
<gene>
    <name evidence="18" type="ORF">NEZAVI_LOCUS7354</name>
</gene>
<feature type="active site" evidence="14">
    <location>
        <position position="231"/>
    </location>
</feature>
<dbReference type="GO" id="GO:0004519">
    <property type="term" value="F:endonuclease activity"/>
    <property type="evidence" value="ECO:0007669"/>
    <property type="project" value="UniProtKB-KW"/>
</dbReference>
<evidence type="ECO:0000256" key="8">
    <source>
        <dbReference type="ARBA" id="ARBA00022771"/>
    </source>
</evidence>
<feature type="repeat" description="ANK" evidence="13">
    <location>
        <begin position="504"/>
        <end position="536"/>
    </location>
</feature>
<keyword evidence="5" id="KW-0479">Metal-binding</keyword>
<evidence type="ECO:0000256" key="7">
    <source>
        <dbReference type="ARBA" id="ARBA00022759"/>
    </source>
</evidence>
<dbReference type="InterPro" id="IPR041540">
    <property type="entry name" value="VATC"/>
</dbReference>
<feature type="region of interest" description="Disordered" evidence="16">
    <location>
        <begin position="431"/>
        <end position="452"/>
    </location>
</feature>
<dbReference type="GO" id="GO:0036503">
    <property type="term" value="P:ERAD pathway"/>
    <property type="evidence" value="ECO:0007669"/>
    <property type="project" value="TreeGrafter"/>
</dbReference>
<feature type="compositionally biased region" description="Basic and acidic residues" evidence="16">
    <location>
        <begin position="349"/>
        <end position="360"/>
    </location>
</feature>
<dbReference type="GO" id="GO:0016787">
    <property type="term" value="F:hydrolase activity"/>
    <property type="evidence" value="ECO:0007669"/>
    <property type="project" value="UniProtKB-KW"/>
</dbReference>
<evidence type="ECO:0000313" key="18">
    <source>
        <dbReference type="EMBL" id="CAH1397554.1"/>
    </source>
</evidence>
<keyword evidence="9 14" id="KW-0378">Hydrolase</keyword>
<keyword evidence="19" id="KW-1185">Reference proteome</keyword>
<keyword evidence="12 15" id="KW-0175">Coiled coil</keyword>
<dbReference type="PROSITE" id="PS00028">
    <property type="entry name" value="ZINC_FINGER_C2H2_1"/>
    <property type="match status" value="1"/>
</dbReference>
<dbReference type="InterPro" id="IPR013087">
    <property type="entry name" value="Znf_C2H2_type"/>
</dbReference>
<evidence type="ECO:0000256" key="10">
    <source>
        <dbReference type="ARBA" id="ARBA00022833"/>
    </source>
</evidence>
<dbReference type="InterPro" id="IPR036770">
    <property type="entry name" value="Ankyrin_rpt-contain_sf"/>
</dbReference>
<feature type="coiled-coil region" evidence="15">
    <location>
        <begin position="577"/>
        <end position="611"/>
    </location>
</feature>
<comment type="domain">
    <text evidence="14">The VLRF1 domain mediates binding to the 60S ribosomal subunit.</text>
</comment>
<evidence type="ECO:0000313" key="19">
    <source>
        <dbReference type="Proteomes" id="UP001152798"/>
    </source>
</evidence>
<keyword evidence="3 14" id="KW-0963">Cytoplasm</keyword>
<dbReference type="AlphaFoldDB" id="A0A9P0MKM4"/>